<comment type="caution">
    <text evidence="1">The sequence shown here is derived from an EMBL/GenBank/DDBJ whole genome shotgun (WGS) entry which is preliminary data.</text>
</comment>
<dbReference type="RefSeq" id="WP_342159311.1">
    <property type="nucleotide sequence ID" value="NZ_JBCDNA010000001.1"/>
</dbReference>
<gene>
    <name evidence="1" type="ORF">AABB81_06185</name>
</gene>
<dbReference type="PANTHER" id="PTHR36932:SF1">
    <property type="entry name" value="CAPSULAR POLYSACCHARIDE BIOSYNTHESIS PROTEIN"/>
    <property type="match status" value="1"/>
</dbReference>
<reference evidence="1 2" key="1">
    <citation type="submission" date="2024-04" db="EMBL/GenBank/DDBJ databases">
        <title>whole genome sequencing of Lutimonas vermicola strain IMCC1616.</title>
        <authorList>
            <person name="Bae S.S."/>
        </authorList>
    </citation>
    <scope>NUCLEOTIDE SEQUENCE [LARGE SCALE GENOMIC DNA]</scope>
    <source>
        <strain evidence="1 2">IMCC1616</strain>
    </source>
</reference>
<dbReference type="Gene3D" id="3.40.50.12780">
    <property type="entry name" value="N-terminal domain of ligase-like"/>
    <property type="match status" value="1"/>
</dbReference>
<keyword evidence="2" id="KW-1185">Reference proteome</keyword>
<sequence length="391" mass="45232">MTKKAQNQTLFYKNKINGNHVTYKSLDDFNNSSHVLTKCQIVNNSDFLTNEKNGSNYIHCTSGSTGTPLKIVISGLAESFRFAAKMRFHKWWGVHFFEKNILVWRIKGKDDNSLSFINKLIMMFKNRLDIDVFNLNDKTIHNYVKKINGFNAKFIRGYKSGLFELATLIDRNNLRIESDSLKVAIVTSEMLLEEEREFIQKIFNCKVANEYGSAESGFYAAECEKGSMHINEEIVYIHVDEDNNAYVTELYNDRMPLINYRNEDQLVISQDFCSCGRTSRIIKEIKGRNSDVIKCQDGTVKSATIFPFIIRDALNESFDGAIYQFRFVQKADDQFELDLVKGPKYSEVMSSLIKLYFHKEIGDDISFKINIVSYIEREPSGKRKFFVKKAD</sequence>
<dbReference type="InterPro" id="IPR042099">
    <property type="entry name" value="ANL_N_sf"/>
</dbReference>
<protein>
    <recommendedName>
        <fullName evidence="3">Phenylacetate-CoA ligase</fullName>
    </recommendedName>
</protein>
<dbReference type="InterPro" id="IPR053158">
    <property type="entry name" value="CapK_Type1_Caps_Biosynth"/>
</dbReference>
<evidence type="ECO:0008006" key="3">
    <source>
        <dbReference type="Google" id="ProtNLM"/>
    </source>
</evidence>
<dbReference type="SUPFAM" id="SSF56801">
    <property type="entry name" value="Acetyl-CoA synthetase-like"/>
    <property type="match status" value="1"/>
</dbReference>
<evidence type="ECO:0000313" key="1">
    <source>
        <dbReference type="EMBL" id="MEL4455478.1"/>
    </source>
</evidence>
<proteinExistence type="predicted"/>
<accession>A0ABU9KZ56</accession>
<organism evidence="1 2">
    <name type="scientific">Lutimonas vermicola</name>
    <dbReference type="NCBI Taxonomy" id="414288"/>
    <lineage>
        <taxon>Bacteria</taxon>
        <taxon>Pseudomonadati</taxon>
        <taxon>Bacteroidota</taxon>
        <taxon>Flavobacteriia</taxon>
        <taxon>Flavobacteriales</taxon>
        <taxon>Flavobacteriaceae</taxon>
        <taxon>Lutimonas</taxon>
    </lineage>
</organism>
<evidence type="ECO:0000313" key="2">
    <source>
        <dbReference type="Proteomes" id="UP001474120"/>
    </source>
</evidence>
<dbReference type="Proteomes" id="UP001474120">
    <property type="component" value="Unassembled WGS sequence"/>
</dbReference>
<dbReference type="PANTHER" id="PTHR36932">
    <property type="entry name" value="CAPSULAR POLYSACCHARIDE BIOSYNTHESIS PROTEIN"/>
    <property type="match status" value="1"/>
</dbReference>
<name>A0ABU9KZ56_9FLAO</name>
<dbReference type="EMBL" id="JBCDNA010000001">
    <property type="protein sequence ID" value="MEL4455478.1"/>
    <property type="molecule type" value="Genomic_DNA"/>
</dbReference>